<dbReference type="InterPro" id="IPR050634">
    <property type="entry name" value="DNA_Topoisomerase_II"/>
</dbReference>
<dbReference type="GO" id="GO:0006265">
    <property type="term" value="P:DNA topological change"/>
    <property type="evidence" value="ECO:0007669"/>
    <property type="project" value="UniProtKB-UniRule"/>
</dbReference>
<dbReference type="AlphaFoldDB" id="A0A0A9ZD58"/>
<gene>
    <name evidence="7" type="primary">TOP2_7</name>
    <name evidence="8" type="synonym">TOP2_4</name>
    <name evidence="7" type="ORF">CM83_19427</name>
    <name evidence="8" type="ORF">g.9575</name>
</gene>
<evidence type="ECO:0000256" key="3">
    <source>
        <dbReference type="ARBA" id="ARBA00022840"/>
    </source>
</evidence>
<dbReference type="GO" id="GO:0005524">
    <property type="term" value="F:ATP binding"/>
    <property type="evidence" value="ECO:0007669"/>
    <property type="project" value="UniProtKB-KW"/>
</dbReference>
<keyword evidence="5 7" id="KW-0413">Isomerase</keyword>
<dbReference type="Gene3D" id="3.90.199.10">
    <property type="entry name" value="Topoisomerase II, domain 5"/>
    <property type="match status" value="1"/>
</dbReference>
<evidence type="ECO:0000313" key="7">
    <source>
        <dbReference type="EMBL" id="JAG42379.1"/>
    </source>
</evidence>
<evidence type="ECO:0000256" key="1">
    <source>
        <dbReference type="ARBA" id="ARBA00022723"/>
    </source>
</evidence>
<dbReference type="SUPFAM" id="SSF56719">
    <property type="entry name" value="Type II DNA topoisomerase"/>
    <property type="match status" value="1"/>
</dbReference>
<organism evidence="7">
    <name type="scientific">Lygus hesperus</name>
    <name type="common">Western plant bug</name>
    <dbReference type="NCBI Taxonomy" id="30085"/>
    <lineage>
        <taxon>Eukaryota</taxon>
        <taxon>Metazoa</taxon>
        <taxon>Ecdysozoa</taxon>
        <taxon>Arthropoda</taxon>
        <taxon>Hexapoda</taxon>
        <taxon>Insecta</taxon>
        <taxon>Pterygota</taxon>
        <taxon>Neoptera</taxon>
        <taxon>Paraneoptera</taxon>
        <taxon>Hemiptera</taxon>
        <taxon>Heteroptera</taxon>
        <taxon>Panheteroptera</taxon>
        <taxon>Cimicomorpha</taxon>
        <taxon>Miridae</taxon>
        <taxon>Mirini</taxon>
        <taxon>Lygus</taxon>
    </lineage>
</organism>
<keyword evidence="4 5" id="KW-0238">DNA-binding</keyword>
<sequence length="196" mass="21732">MLKRGSSESAKVAQLSGYISEVSSFHHGEASLQETIVKMAQNFTGGNNINLLVPEGQFGSRQQLGNDHAAPRYVFTKLSRFARMLFPEEDEPLLDYVDEEGTLVEPNHYVPIIPMLLCNGSVGIGFGFASNIPSFHPLDVIRVVKAMIHGSSAKQVVRRLVPWAVGFQGHIRRGPENTFFAIGNYKAYKNGRFHIT</sequence>
<dbReference type="InterPro" id="IPR002205">
    <property type="entry name" value="Topo_IIA_dom_A"/>
</dbReference>
<keyword evidence="3" id="KW-0067">ATP-binding</keyword>
<dbReference type="PROSITE" id="PS52040">
    <property type="entry name" value="TOPO_IIA"/>
    <property type="match status" value="1"/>
</dbReference>
<reference evidence="8" key="3">
    <citation type="journal article" date="2016" name="Gigascience">
        <title>De novo construction of an expanded transcriptome assembly for the western tarnished plant bug, Lygus hesperus.</title>
        <authorList>
            <person name="Tassone E.E."/>
            <person name="Geib S.M."/>
            <person name="Hall B."/>
            <person name="Fabrick J.A."/>
            <person name="Brent C.S."/>
            <person name="Hull J.J."/>
        </authorList>
    </citation>
    <scope>NUCLEOTIDE SEQUENCE</scope>
</reference>
<proteinExistence type="predicted"/>
<dbReference type="GO" id="GO:0003918">
    <property type="term" value="F:DNA topoisomerase type II (double strand cut, ATP-hydrolyzing) activity"/>
    <property type="evidence" value="ECO:0007669"/>
    <property type="project" value="UniProtKB-EC"/>
</dbReference>
<dbReference type="InterPro" id="IPR013758">
    <property type="entry name" value="Topo_IIA_A/C_ab"/>
</dbReference>
<name>A0A0A9ZD58_LYGHE</name>
<dbReference type="GO" id="GO:0000819">
    <property type="term" value="P:sister chromatid segregation"/>
    <property type="evidence" value="ECO:0007669"/>
    <property type="project" value="TreeGrafter"/>
</dbReference>
<keyword evidence="5" id="KW-0799">Topoisomerase</keyword>
<accession>A0A0A9ZD58</accession>
<dbReference type="GO" id="GO:0000712">
    <property type="term" value="P:resolution of meiotic recombination intermediates"/>
    <property type="evidence" value="ECO:0007669"/>
    <property type="project" value="TreeGrafter"/>
</dbReference>
<feature type="domain" description="Topo IIA-type catalytic" evidence="6">
    <location>
        <begin position="1"/>
        <end position="196"/>
    </location>
</feature>
<evidence type="ECO:0000256" key="2">
    <source>
        <dbReference type="ARBA" id="ARBA00022741"/>
    </source>
</evidence>
<dbReference type="SMART" id="SM00434">
    <property type="entry name" value="TOP4c"/>
    <property type="match status" value="1"/>
</dbReference>
<feature type="active site" description="O-(5'-phospho-DNA)-tyrosine intermediate" evidence="5">
    <location>
        <position position="73"/>
    </location>
</feature>
<evidence type="ECO:0000256" key="5">
    <source>
        <dbReference type="PROSITE-ProRule" id="PRU01384"/>
    </source>
</evidence>
<dbReference type="InterPro" id="IPR001154">
    <property type="entry name" value="TopoII_euk"/>
</dbReference>
<reference evidence="7" key="2">
    <citation type="submission" date="2014-07" db="EMBL/GenBank/DDBJ databases">
        <authorList>
            <person name="Hull J."/>
        </authorList>
    </citation>
    <scope>NUCLEOTIDE SEQUENCE</scope>
</reference>
<dbReference type="EMBL" id="GBHO01001225">
    <property type="protein sequence ID" value="JAG42379.1"/>
    <property type="molecule type" value="Transcribed_RNA"/>
</dbReference>
<reference evidence="7" key="1">
    <citation type="journal article" date="2014" name="PLoS ONE">
        <title>Transcriptome-Based Identification of ABC Transporters in the Western Tarnished Plant Bug Lygus hesperus.</title>
        <authorList>
            <person name="Hull J.J."/>
            <person name="Chaney K."/>
            <person name="Geib S.M."/>
            <person name="Fabrick J.A."/>
            <person name="Brent C.S."/>
            <person name="Walsh D."/>
            <person name="Lavine L.C."/>
        </authorList>
    </citation>
    <scope>NUCLEOTIDE SEQUENCE</scope>
</reference>
<dbReference type="Pfam" id="PF00521">
    <property type="entry name" value="DNA_topoisoIV"/>
    <property type="match status" value="1"/>
</dbReference>
<evidence type="ECO:0000259" key="6">
    <source>
        <dbReference type="PROSITE" id="PS52040"/>
    </source>
</evidence>
<dbReference type="GO" id="GO:0005634">
    <property type="term" value="C:nucleus"/>
    <property type="evidence" value="ECO:0007669"/>
    <property type="project" value="TreeGrafter"/>
</dbReference>
<evidence type="ECO:0000313" key="8">
    <source>
        <dbReference type="EMBL" id="JAQ04038.1"/>
    </source>
</evidence>
<dbReference type="PANTHER" id="PTHR10169">
    <property type="entry name" value="DNA TOPOISOMERASE/GYRASE"/>
    <property type="match status" value="1"/>
</dbReference>
<evidence type="ECO:0000256" key="4">
    <source>
        <dbReference type="ARBA" id="ARBA00023125"/>
    </source>
</evidence>
<dbReference type="PANTHER" id="PTHR10169:SF50">
    <property type="entry name" value="DNA TOPOISOMERASE 2"/>
    <property type="match status" value="1"/>
</dbReference>
<dbReference type="GO" id="GO:0003677">
    <property type="term" value="F:DNA binding"/>
    <property type="evidence" value="ECO:0007669"/>
    <property type="project" value="UniProtKB-UniRule"/>
</dbReference>
<keyword evidence="2" id="KW-0547">Nucleotide-binding</keyword>
<comment type="catalytic activity">
    <reaction evidence="5">
        <text>ATP-dependent breakage, passage and rejoining of double-stranded DNA.</text>
        <dbReference type="EC" id="5.6.2.2"/>
    </reaction>
</comment>
<dbReference type="InterPro" id="IPR013760">
    <property type="entry name" value="Topo_IIA-like_dom_sf"/>
</dbReference>
<protein>
    <submittedName>
        <fullName evidence="7">DNA topoisomerase 2</fullName>
    </submittedName>
</protein>
<dbReference type="EMBL" id="GDHC01014591">
    <property type="protein sequence ID" value="JAQ04038.1"/>
    <property type="molecule type" value="Transcribed_RNA"/>
</dbReference>
<keyword evidence="1" id="KW-0479">Metal-binding</keyword>
<dbReference type="GO" id="GO:0046872">
    <property type="term" value="F:metal ion binding"/>
    <property type="evidence" value="ECO:0007669"/>
    <property type="project" value="UniProtKB-KW"/>
</dbReference>
<dbReference type="PRINTS" id="PR01158">
    <property type="entry name" value="TOPISMRASEII"/>
</dbReference>